<feature type="region of interest" description="Disordered" evidence="1">
    <location>
        <begin position="1"/>
        <end position="65"/>
    </location>
</feature>
<feature type="region of interest" description="Disordered" evidence="1">
    <location>
        <begin position="606"/>
        <end position="656"/>
    </location>
</feature>
<reference evidence="2 3" key="1">
    <citation type="submission" date="2016-11" db="EMBL/GenBank/DDBJ databases">
        <authorList>
            <person name="Jaros S."/>
            <person name="Januszkiewicz K."/>
            <person name="Wedrychowicz H."/>
        </authorList>
    </citation>
    <scope>NUCLEOTIDE SEQUENCE [LARGE SCALE GENOMIC DNA]</scope>
</reference>
<dbReference type="GO" id="GO:0000172">
    <property type="term" value="C:ribonuclease MRP complex"/>
    <property type="evidence" value="ECO:0007669"/>
    <property type="project" value="TreeGrafter"/>
</dbReference>
<evidence type="ECO:0000256" key="1">
    <source>
        <dbReference type="SAM" id="MobiDB-lite"/>
    </source>
</evidence>
<dbReference type="STRING" id="796604.A0A2X0MJS1"/>
<dbReference type="GO" id="GO:0005829">
    <property type="term" value="C:cytosol"/>
    <property type="evidence" value="ECO:0007669"/>
    <property type="project" value="TreeGrafter"/>
</dbReference>
<feature type="compositionally biased region" description="Acidic residues" evidence="1">
    <location>
        <begin position="489"/>
        <end position="498"/>
    </location>
</feature>
<feature type="compositionally biased region" description="Basic and acidic residues" evidence="1">
    <location>
        <begin position="137"/>
        <end position="154"/>
    </location>
</feature>
<organism evidence="2 3">
    <name type="scientific">Microbotryum silenes-dioicae</name>
    <dbReference type="NCBI Taxonomy" id="796604"/>
    <lineage>
        <taxon>Eukaryota</taxon>
        <taxon>Fungi</taxon>
        <taxon>Dikarya</taxon>
        <taxon>Basidiomycota</taxon>
        <taxon>Pucciniomycotina</taxon>
        <taxon>Microbotryomycetes</taxon>
        <taxon>Microbotryales</taxon>
        <taxon>Microbotryaceae</taxon>
        <taxon>Microbotryum</taxon>
    </lineage>
</organism>
<feature type="compositionally biased region" description="Acidic residues" evidence="1">
    <location>
        <begin position="647"/>
        <end position="656"/>
    </location>
</feature>
<accession>A0A2X0MJS1</accession>
<feature type="region of interest" description="Disordered" evidence="1">
    <location>
        <begin position="396"/>
        <end position="427"/>
    </location>
</feature>
<dbReference type="PANTHER" id="PTHR28272:SF1">
    <property type="entry name" value="RIBONUCLEASES P_MRP PROTEIN SUBUNIT POP3"/>
    <property type="match status" value="1"/>
</dbReference>
<feature type="compositionally biased region" description="Basic and acidic residues" evidence="1">
    <location>
        <begin position="172"/>
        <end position="182"/>
    </location>
</feature>
<dbReference type="GO" id="GO:0000171">
    <property type="term" value="F:ribonuclease MRP activity"/>
    <property type="evidence" value="ECO:0007669"/>
    <property type="project" value="TreeGrafter"/>
</dbReference>
<feature type="compositionally biased region" description="Basic and acidic residues" evidence="1">
    <location>
        <begin position="279"/>
        <end position="310"/>
    </location>
</feature>
<evidence type="ECO:0000313" key="3">
    <source>
        <dbReference type="Proteomes" id="UP000249464"/>
    </source>
</evidence>
<feature type="compositionally biased region" description="Basic residues" evidence="1">
    <location>
        <begin position="409"/>
        <end position="418"/>
    </location>
</feature>
<dbReference type="EMBL" id="FQNC01000041">
    <property type="protein sequence ID" value="SGY30250.1"/>
    <property type="molecule type" value="Genomic_DNA"/>
</dbReference>
<dbReference type="AlphaFoldDB" id="A0A2X0MJS1"/>
<feature type="compositionally biased region" description="Basic residues" evidence="1">
    <location>
        <begin position="162"/>
        <end position="171"/>
    </location>
</feature>
<feature type="compositionally biased region" description="Polar residues" evidence="1">
    <location>
        <begin position="1"/>
        <end position="28"/>
    </location>
</feature>
<feature type="region of interest" description="Disordered" evidence="1">
    <location>
        <begin position="126"/>
        <end position="209"/>
    </location>
</feature>
<feature type="compositionally biased region" description="Low complexity" evidence="1">
    <location>
        <begin position="29"/>
        <end position="51"/>
    </location>
</feature>
<gene>
    <name evidence="2" type="primary">BQ5605_C002g01135</name>
    <name evidence="2" type="ORF">BQ5605_C002G01135</name>
</gene>
<feature type="compositionally biased region" description="Low complexity" evidence="1">
    <location>
        <begin position="183"/>
        <end position="196"/>
    </location>
</feature>
<feature type="compositionally biased region" description="Basic and acidic residues" evidence="1">
    <location>
        <begin position="626"/>
        <end position="646"/>
    </location>
</feature>
<sequence>MAQAKLLNTHNSVRNKSKPTPNSSSQPSKAKTGPSPTPAASTGTSASTKAPLSATKAAQPQRTVYKPVLDNPFQIEWPPLPSSLRTRLLDLLIEALQPTTKADSAENGQKQDLSISEWRELLHKRKRQLASKTTRQRGSEQQDQRKGKRKEQNPNHEQPPSRRGRPSKAKKARTESSSKESEPAAASTSSAKTTNDSPPPPPTAADSTHTLTLRSAKIVTVPNFIDKPLGMPTTPSSKEVTLPSKPSMLDSLVVGINDLTRALESQIRWARWELGDREAAPSMRVEKTKEPEAVPSDKFDKAKDKEDKTSKTRRKHRSPEDHARWDEVLLGPHMTQEQKQVVDEPYRFLLDPLKNESLDLEEAAYIKRSDALSKNGSGSTFPKILNNSLAFRIKSPRSPALASGEAKSKTKTKPRRTPKTLSQKTGPSDPYYPLIDLVFVCKPDINPASLVGHLPTMCAATNGLRKAVSVERQRRKDAKGKEKERPEAGEDGDEDGMDVDEKQAAQAGAEVDEPDRFIYLIPLDVGAEHCLAEVMGLRRVAAIGVCSSSASTFAPLLSLVQEHLQPLFVPWLNPSPKPIQASTPTPTLAPKSEPRFIPTHIKHLKTTQPLNPRAAHALKKEGKKKAREERRETLSKKKGKEGKEDEVYVVDEDMDH</sequence>
<keyword evidence="3" id="KW-1185">Reference proteome</keyword>
<protein>
    <submittedName>
        <fullName evidence="2">BQ5605_C002g01135 protein</fullName>
    </submittedName>
</protein>
<dbReference type="Proteomes" id="UP000249464">
    <property type="component" value="Unassembled WGS sequence"/>
</dbReference>
<proteinExistence type="predicted"/>
<feature type="region of interest" description="Disordered" evidence="1">
    <location>
        <begin position="279"/>
        <end position="323"/>
    </location>
</feature>
<dbReference type="GO" id="GO:0034965">
    <property type="term" value="P:intronic box C/D snoRNA processing"/>
    <property type="evidence" value="ECO:0007669"/>
    <property type="project" value="TreeGrafter"/>
</dbReference>
<dbReference type="PANTHER" id="PTHR28272">
    <property type="entry name" value="RIBONUCLEASES P/MRP PROTEIN SUBUNIT POP3"/>
    <property type="match status" value="1"/>
</dbReference>
<dbReference type="GO" id="GO:0008033">
    <property type="term" value="P:tRNA processing"/>
    <property type="evidence" value="ECO:0007669"/>
    <property type="project" value="InterPro"/>
</dbReference>
<dbReference type="GO" id="GO:0005655">
    <property type="term" value="C:nucleolar ribonuclease P complex"/>
    <property type="evidence" value="ECO:0007669"/>
    <property type="project" value="TreeGrafter"/>
</dbReference>
<evidence type="ECO:0000313" key="2">
    <source>
        <dbReference type="EMBL" id="SGY30250.1"/>
    </source>
</evidence>
<feature type="region of interest" description="Disordered" evidence="1">
    <location>
        <begin position="469"/>
        <end position="498"/>
    </location>
</feature>
<dbReference type="GO" id="GO:0004526">
    <property type="term" value="F:ribonuclease P activity"/>
    <property type="evidence" value="ECO:0007669"/>
    <property type="project" value="TreeGrafter"/>
</dbReference>
<dbReference type="GO" id="GO:0006364">
    <property type="term" value="P:rRNA processing"/>
    <property type="evidence" value="ECO:0007669"/>
    <property type="project" value="InterPro"/>
</dbReference>
<dbReference type="InterPro" id="IPR013241">
    <property type="entry name" value="RNase_P_Pop3"/>
</dbReference>
<name>A0A2X0MJS1_9BASI</name>
<feature type="compositionally biased region" description="Basic and acidic residues" evidence="1">
    <location>
        <begin position="469"/>
        <end position="488"/>
    </location>
</feature>